<accession>A0A381SP19</accession>
<evidence type="ECO:0000256" key="2">
    <source>
        <dbReference type="ARBA" id="ARBA00022723"/>
    </source>
</evidence>
<evidence type="ECO:0000256" key="3">
    <source>
        <dbReference type="ARBA" id="ARBA00022729"/>
    </source>
</evidence>
<dbReference type="SUPFAM" id="SSF53850">
    <property type="entry name" value="Periplasmic binding protein-like II"/>
    <property type="match status" value="1"/>
</dbReference>
<dbReference type="EMBL" id="UINC01003307">
    <property type="protein sequence ID" value="SVA05164.1"/>
    <property type="molecule type" value="Genomic_DNA"/>
</dbReference>
<dbReference type="Pfam" id="PF13531">
    <property type="entry name" value="SBP_bac_11"/>
    <property type="match status" value="1"/>
</dbReference>
<dbReference type="Gene3D" id="3.40.190.10">
    <property type="entry name" value="Periplasmic binding protein-like II"/>
    <property type="match status" value="2"/>
</dbReference>
<sequence>MGKRPFITMRKIKILTTYFIAAFALMLFFSCHSDEDELVVFAAASLTDVLTEVKEKYEFQNTTKVRYNFGGSQSLAVELSKGSPGHIFISAGKPPVEFLYNEMGPQISGVTSIGTNSLVIVTKTQTVDLVDHSSLADLDLIALADPNLAPAGVYSREFLVNTGLWSSLEDRFILAADVRAALNYVKSGNVDAAIVYMTDGLTEPGLLIWDIIPRDSYSPISYPAAVIGGGNRHRGANIFVEFLVSPEIADIFHTYGFR</sequence>
<dbReference type="FunFam" id="3.40.190.10:FF:000035">
    <property type="entry name" value="Molybdate ABC transporter substrate-binding protein"/>
    <property type="match status" value="1"/>
</dbReference>
<evidence type="ECO:0000313" key="4">
    <source>
        <dbReference type="EMBL" id="SVA05164.1"/>
    </source>
</evidence>
<organism evidence="4">
    <name type="scientific">marine metagenome</name>
    <dbReference type="NCBI Taxonomy" id="408172"/>
    <lineage>
        <taxon>unclassified sequences</taxon>
        <taxon>metagenomes</taxon>
        <taxon>ecological metagenomes</taxon>
    </lineage>
</organism>
<dbReference type="PANTHER" id="PTHR30632:SF0">
    <property type="entry name" value="SULFATE-BINDING PROTEIN"/>
    <property type="match status" value="1"/>
</dbReference>
<evidence type="ECO:0000256" key="1">
    <source>
        <dbReference type="ARBA" id="ARBA00022505"/>
    </source>
</evidence>
<keyword evidence="1" id="KW-0500">Molybdenum</keyword>
<protein>
    <recommendedName>
        <fullName evidence="5">Molybdate ABC transporter substrate-binding protein</fullName>
    </recommendedName>
</protein>
<reference evidence="4" key="1">
    <citation type="submission" date="2018-05" db="EMBL/GenBank/DDBJ databases">
        <authorList>
            <person name="Lanie J.A."/>
            <person name="Ng W.-L."/>
            <person name="Kazmierczak K.M."/>
            <person name="Andrzejewski T.M."/>
            <person name="Davidsen T.M."/>
            <person name="Wayne K.J."/>
            <person name="Tettelin H."/>
            <person name="Glass J.I."/>
            <person name="Rusch D."/>
            <person name="Podicherti R."/>
            <person name="Tsui H.-C.T."/>
            <person name="Winkler M.E."/>
        </authorList>
    </citation>
    <scope>NUCLEOTIDE SEQUENCE</scope>
</reference>
<dbReference type="InterPro" id="IPR005950">
    <property type="entry name" value="ModA"/>
</dbReference>
<keyword evidence="3" id="KW-0732">Signal</keyword>
<keyword evidence="2" id="KW-0479">Metal-binding</keyword>
<dbReference type="PANTHER" id="PTHR30632">
    <property type="entry name" value="MOLYBDATE-BINDING PERIPLASMIC PROTEIN"/>
    <property type="match status" value="1"/>
</dbReference>
<evidence type="ECO:0008006" key="5">
    <source>
        <dbReference type="Google" id="ProtNLM"/>
    </source>
</evidence>
<dbReference type="GO" id="GO:0030973">
    <property type="term" value="F:molybdate ion binding"/>
    <property type="evidence" value="ECO:0007669"/>
    <property type="project" value="TreeGrafter"/>
</dbReference>
<dbReference type="GO" id="GO:0015689">
    <property type="term" value="P:molybdate ion transport"/>
    <property type="evidence" value="ECO:0007669"/>
    <property type="project" value="InterPro"/>
</dbReference>
<dbReference type="PIRSF" id="PIRSF004846">
    <property type="entry name" value="ModA"/>
    <property type="match status" value="1"/>
</dbReference>
<dbReference type="InterPro" id="IPR050682">
    <property type="entry name" value="ModA/WtpA"/>
</dbReference>
<gene>
    <name evidence="4" type="ORF">METZ01_LOCUS58018</name>
</gene>
<dbReference type="PROSITE" id="PS51257">
    <property type="entry name" value="PROKAR_LIPOPROTEIN"/>
    <property type="match status" value="1"/>
</dbReference>
<proteinExistence type="predicted"/>
<name>A0A381SP19_9ZZZZ</name>
<dbReference type="AlphaFoldDB" id="A0A381SP19"/>
<dbReference type="NCBIfam" id="TIGR01256">
    <property type="entry name" value="modA"/>
    <property type="match status" value="1"/>
</dbReference>
<dbReference type="GO" id="GO:0046872">
    <property type="term" value="F:metal ion binding"/>
    <property type="evidence" value="ECO:0007669"/>
    <property type="project" value="UniProtKB-KW"/>
</dbReference>